<dbReference type="AlphaFoldDB" id="A0A2H1CGA2"/>
<keyword evidence="5 8" id="KW-0812">Transmembrane</keyword>
<dbReference type="GO" id="GO:0015250">
    <property type="term" value="F:water channel activity"/>
    <property type="evidence" value="ECO:0007669"/>
    <property type="project" value="TreeGrafter"/>
</dbReference>
<evidence type="ECO:0000256" key="3">
    <source>
        <dbReference type="ARBA" id="ARBA00022448"/>
    </source>
</evidence>
<evidence type="ECO:0000256" key="8">
    <source>
        <dbReference type="RuleBase" id="RU000477"/>
    </source>
</evidence>
<dbReference type="Gene3D" id="1.20.1080.10">
    <property type="entry name" value="Glycerol uptake facilitator protein"/>
    <property type="match status" value="1"/>
</dbReference>
<keyword evidence="4" id="KW-1003">Cell membrane</keyword>
<dbReference type="InterPro" id="IPR023271">
    <property type="entry name" value="Aquaporin-like"/>
</dbReference>
<sequence>MASNLVCENLPKPSMNKFPSCNLQHMAYMARMFLAEMLGMGLILFVIVIYQPGDKQAVPISPVVGAVFAWVVCVFGPISGAQVNPAVSLAFILTRRLSVVHGLVCVVAQIVGATGGVLLGRVAGPANVTDVPNVGMTIRNPAISVSQAVGLEVFATMVLVGIVLAVSDEFRDKPWTVGNLSVFPLMFGVTRFLLVTIIGPYTGGSMNPALSLGGAFANANFREIWIYIVGPLIGSVIVTFGYELLLSDGASLARLKALATESNFDRSKNYCLNRHDDEEEDM</sequence>
<dbReference type="PRINTS" id="PR00783">
    <property type="entry name" value="MINTRINSICP"/>
</dbReference>
<evidence type="ECO:0000313" key="9">
    <source>
        <dbReference type="EMBL" id="THD25186.1"/>
    </source>
</evidence>
<evidence type="ECO:0000256" key="7">
    <source>
        <dbReference type="ARBA" id="ARBA00023136"/>
    </source>
</evidence>
<dbReference type="EMBL" id="JXXN02001250">
    <property type="protein sequence ID" value="THD25186.1"/>
    <property type="molecule type" value="Genomic_DNA"/>
</dbReference>
<keyword evidence="3 8" id="KW-0813">Transport</keyword>
<dbReference type="GO" id="GO:0005886">
    <property type="term" value="C:plasma membrane"/>
    <property type="evidence" value="ECO:0007669"/>
    <property type="project" value="UniProtKB-SubCell"/>
</dbReference>
<evidence type="ECO:0000313" key="10">
    <source>
        <dbReference type="Proteomes" id="UP000230066"/>
    </source>
</evidence>
<keyword evidence="10" id="KW-1185">Reference proteome</keyword>
<proteinExistence type="inferred from homology"/>
<dbReference type="PANTHER" id="PTHR19139:SF199">
    <property type="entry name" value="MIP17260P"/>
    <property type="match status" value="1"/>
</dbReference>
<keyword evidence="6" id="KW-1133">Transmembrane helix</keyword>
<dbReference type="PANTHER" id="PTHR19139">
    <property type="entry name" value="AQUAPORIN TRANSPORTER"/>
    <property type="match status" value="1"/>
</dbReference>
<evidence type="ECO:0000256" key="2">
    <source>
        <dbReference type="ARBA" id="ARBA00006175"/>
    </source>
</evidence>
<organism evidence="9 10">
    <name type="scientific">Fasciola hepatica</name>
    <name type="common">Liver fluke</name>
    <dbReference type="NCBI Taxonomy" id="6192"/>
    <lineage>
        <taxon>Eukaryota</taxon>
        <taxon>Metazoa</taxon>
        <taxon>Spiralia</taxon>
        <taxon>Lophotrochozoa</taxon>
        <taxon>Platyhelminthes</taxon>
        <taxon>Trematoda</taxon>
        <taxon>Digenea</taxon>
        <taxon>Plagiorchiida</taxon>
        <taxon>Echinostomata</taxon>
        <taxon>Echinostomatoidea</taxon>
        <taxon>Fasciolidae</taxon>
        <taxon>Fasciola</taxon>
    </lineage>
</organism>
<dbReference type="InterPro" id="IPR000425">
    <property type="entry name" value="MIP"/>
</dbReference>
<comment type="subcellular location">
    <subcellularLocation>
        <location evidence="1">Cell membrane</location>
        <topology evidence="1">Multi-pass membrane protein</topology>
    </subcellularLocation>
</comment>
<evidence type="ECO:0000256" key="1">
    <source>
        <dbReference type="ARBA" id="ARBA00004651"/>
    </source>
</evidence>
<evidence type="ECO:0000256" key="5">
    <source>
        <dbReference type="ARBA" id="ARBA00022692"/>
    </source>
</evidence>
<keyword evidence="7" id="KW-0472">Membrane</keyword>
<dbReference type="Pfam" id="PF00230">
    <property type="entry name" value="MIP"/>
    <property type="match status" value="1"/>
</dbReference>
<dbReference type="PROSITE" id="PS00221">
    <property type="entry name" value="MIP"/>
    <property type="match status" value="1"/>
</dbReference>
<comment type="similarity">
    <text evidence="2 8">Belongs to the MIP/aquaporin (TC 1.A.8) family.</text>
</comment>
<evidence type="ECO:0000256" key="6">
    <source>
        <dbReference type="ARBA" id="ARBA00022989"/>
    </source>
</evidence>
<dbReference type="InterPro" id="IPR022357">
    <property type="entry name" value="MIP_CS"/>
</dbReference>
<protein>
    <submittedName>
        <fullName evidence="9">Aquaporin</fullName>
    </submittedName>
</protein>
<dbReference type="InterPro" id="IPR034294">
    <property type="entry name" value="Aquaporin_transptr"/>
</dbReference>
<name>A0A2H1CGA2_FASHE</name>
<accession>A0A2H1CGA2</accession>
<gene>
    <name evidence="9" type="ORF">D915_004011</name>
</gene>
<dbReference type="Proteomes" id="UP000230066">
    <property type="component" value="Unassembled WGS sequence"/>
</dbReference>
<comment type="caution">
    <text evidence="9">The sequence shown here is derived from an EMBL/GenBank/DDBJ whole genome shotgun (WGS) entry which is preliminary data.</text>
</comment>
<evidence type="ECO:0000256" key="4">
    <source>
        <dbReference type="ARBA" id="ARBA00022475"/>
    </source>
</evidence>
<dbReference type="SUPFAM" id="SSF81338">
    <property type="entry name" value="Aquaporin-like"/>
    <property type="match status" value="1"/>
</dbReference>
<reference evidence="9" key="1">
    <citation type="submission" date="2019-03" db="EMBL/GenBank/DDBJ databases">
        <title>Improved annotation for the trematode Fasciola hepatica.</title>
        <authorList>
            <person name="Choi Y.-J."/>
            <person name="Martin J."/>
            <person name="Mitreva M."/>
        </authorList>
    </citation>
    <scope>NUCLEOTIDE SEQUENCE [LARGE SCALE GENOMIC DNA]</scope>
</reference>